<keyword evidence="2" id="KW-0012">Acyltransferase</keyword>
<dbReference type="Proteomes" id="UP000503462">
    <property type="component" value="Chromosome 1"/>
</dbReference>
<dbReference type="EMBL" id="CP051139">
    <property type="protein sequence ID" value="QIW95615.1"/>
    <property type="molecule type" value="Genomic_DNA"/>
</dbReference>
<dbReference type="InterPro" id="IPR053710">
    <property type="entry name" value="Arylamine_NAT_domain_sf"/>
</dbReference>
<dbReference type="Gene3D" id="3.30.2140.20">
    <property type="match status" value="1"/>
</dbReference>
<dbReference type="PANTHER" id="PTHR11786:SF0">
    <property type="entry name" value="ARYLAMINE N-ACETYLTRANSFERASE 4-RELATED"/>
    <property type="match status" value="1"/>
</dbReference>
<dbReference type="InterPro" id="IPR038765">
    <property type="entry name" value="Papain-like_cys_pep_sf"/>
</dbReference>
<gene>
    <name evidence="3" type="ORF">AMS68_001133</name>
</gene>
<dbReference type="OrthoDB" id="10260017at2759"/>
<accession>A0A6H0XLN4</accession>
<keyword evidence="2" id="KW-0808">Transferase</keyword>
<keyword evidence="4" id="KW-1185">Reference proteome</keyword>
<evidence type="ECO:0000256" key="1">
    <source>
        <dbReference type="ARBA" id="ARBA00006547"/>
    </source>
</evidence>
<evidence type="ECO:0000256" key="2">
    <source>
        <dbReference type="RuleBase" id="RU003452"/>
    </source>
</evidence>
<evidence type="ECO:0000313" key="3">
    <source>
        <dbReference type="EMBL" id="QIW95615.1"/>
    </source>
</evidence>
<name>A0A6H0XLN4_9PEZI</name>
<dbReference type="GO" id="GO:0016407">
    <property type="term" value="F:acetyltransferase activity"/>
    <property type="evidence" value="ECO:0007669"/>
    <property type="project" value="InterPro"/>
</dbReference>
<dbReference type="Pfam" id="PF00797">
    <property type="entry name" value="Acetyltransf_2"/>
    <property type="match status" value="1"/>
</dbReference>
<dbReference type="PRINTS" id="PR01543">
    <property type="entry name" value="ANATRNSFRASE"/>
</dbReference>
<reference evidence="3 4" key="1">
    <citation type="journal article" date="2016" name="Sci. Rep.">
        <title>Peltaster fructicola genome reveals evolution from an invasive phytopathogen to an ectophytic parasite.</title>
        <authorList>
            <person name="Xu C."/>
            <person name="Chen H."/>
            <person name="Gleason M.L."/>
            <person name="Xu J.R."/>
            <person name="Liu H."/>
            <person name="Zhang R."/>
            <person name="Sun G."/>
        </authorList>
    </citation>
    <scope>NUCLEOTIDE SEQUENCE [LARGE SCALE GENOMIC DNA]</scope>
    <source>
        <strain evidence="3 4">LNHT1506</strain>
    </source>
</reference>
<dbReference type="InterPro" id="IPR001447">
    <property type="entry name" value="Arylamine_N-AcTrfase"/>
</dbReference>
<organism evidence="3 4">
    <name type="scientific">Peltaster fructicola</name>
    <dbReference type="NCBI Taxonomy" id="286661"/>
    <lineage>
        <taxon>Eukaryota</taxon>
        <taxon>Fungi</taxon>
        <taxon>Dikarya</taxon>
        <taxon>Ascomycota</taxon>
        <taxon>Pezizomycotina</taxon>
        <taxon>Dothideomycetes</taxon>
        <taxon>Dothideomycetes incertae sedis</taxon>
        <taxon>Peltaster</taxon>
    </lineage>
</organism>
<dbReference type="SUPFAM" id="SSF54001">
    <property type="entry name" value="Cysteine proteinases"/>
    <property type="match status" value="1"/>
</dbReference>
<proteinExistence type="inferred from homology"/>
<dbReference type="AlphaFoldDB" id="A0A6H0XLN4"/>
<protein>
    <submittedName>
        <fullName evidence="3">Uncharacterized protein</fullName>
    </submittedName>
</protein>
<sequence>MASIDGDKVVVERHIYNKGELERYFDRIALSSSKRIYDASILSDDEKLDYLSLLQKHELCKVPWENTVQHYSFHRTVNVRAKYLYRKIVNNPGRGGYCMEANYFFHLILVALKFDAYIVGSRIYNPDTKRYGGWTHCVNIVTVAGTRYLLDGGLGPNGPDRPIPIEDGAIVTQIASVQQRLTYETVSQHLDRTQKVWVFSYRYDETREWVPVYCFIDIEFFPEDIESMNFSPWLNPRTFFTHKVVCVRFTTDRENGTSPGSPDEAALEGDINGTMTLNQDVFKWRKNGRKVVELKLKTEQERVDVLKQYFGIELTDEEQESILGTSAEIGASALGSSELT</sequence>
<comment type="similarity">
    <text evidence="1 2">Belongs to the arylamine N-acetyltransferase family.</text>
</comment>
<dbReference type="PANTHER" id="PTHR11786">
    <property type="entry name" value="N-HYDROXYARYLAMINE O-ACETYLTRANSFERASE"/>
    <property type="match status" value="1"/>
</dbReference>
<evidence type="ECO:0000313" key="4">
    <source>
        <dbReference type="Proteomes" id="UP000503462"/>
    </source>
</evidence>